<dbReference type="Pfam" id="PF00069">
    <property type="entry name" value="Pkinase"/>
    <property type="match status" value="1"/>
</dbReference>
<dbReference type="RefSeq" id="WP_012238220.1">
    <property type="nucleotide sequence ID" value="NC_010162.1"/>
</dbReference>
<dbReference type="SMART" id="SM00220">
    <property type="entry name" value="S_TKc"/>
    <property type="match status" value="1"/>
</dbReference>
<evidence type="ECO:0000313" key="9">
    <source>
        <dbReference type="Proteomes" id="UP000002139"/>
    </source>
</evidence>
<dbReference type="CDD" id="cd14014">
    <property type="entry name" value="STKc_PknB_like"/>
    <property type="match status" value="1"/>
</dbReference>
<name>A9G3F0_SORC5</name>
<keyword evidence="2" id="KW-0547">Nucleotide-binding</keyword>
<sequence>MSTALADGSVFARRYRVVRLIASGAMGAVHEVVHLETERHRALKVMHAHLFESEEMRERFKREARIAANIESEHIVDVFDAGVDEATGMPFLVMELLRGEELGERLKRVGRLQPDEAVTYLHQAALALDRTHAANIVHRDLKPANLFLSQCEDGSIRVKILDFGVAKLVADGATAAGVTRSLGTPLYMAPEQFHVGKKLTGAADIYALGMMAYALLVGLPYWDPEANEAGDVIAFAMLAVRGPQEPPVQRARSVGVMLPPGFDAWFARATAVDPAARFRKATEAVHALGEVFGMPVGGGRRASFPSAPSYAGMHQGPSSSPARLSSPPSSPGARPSSPSSPELSPALMRTESALGTPPSPEHLSGSHRVRLTDASTGAATTSLPPKPRRAPIAAGMALVGVAMLALAALWLAQRAESEGEPAVPDVVAASPLSPSQGTAPRAGTATALEPSAAAPQPSAAAPEPAAATPEPSAAVAPAPASAPPPAVTPSAEARVQTPPPRSATAPVRPNKPTTTAPKPVASGKAPTPIKPASSTLFGRY</sequence>
<dbReference type="PROSITE" id="PS50011">
    <property type="entry name" value="PROTEIN_KINASE_DOM"/>
    <property type="match status" value="1"/>
</dbReference>
<dbReference type="EC" id="2.7.11.1" evidence="8"/>
<dbReference type="PROSITE" id="PS00108">
    <property type="entry name" value="PROTEIN_KINASE_ST"/>
    <property type="match status" value="1"/>
</dbReference>
<evidence type="ECO:0000256" key="2">
    <source>
        <dbReference type="ARBA" id="ARBA00022741"/>
    </source>
</evidence>
<feature type="region of interest" description="Disordered" evidence="5">
    <location>
        <begin position="425"/>
        <end position="540"/>
    </location>
</feature>
<evidence type="ECO:0000256" key="5">
    <source>
        <dbReference type="SAM" id="MobiDB-lite"/>
    </source>
</evidence>
<evidence type="ECO:0000256" key="4">
    <source>
        <dbReference type="ARBA" id="ARBA00022840"/>
    </source>
</evidence>
<evidence type="ECO:0000256" key="3">
    <source>
        <dbReference type="ARBA" id="ARBA00022777"/>
    </source>
</evidence>
<dbReference type="PANTHER" id="PTHR43289">
    <property type="entry name" value="MITOGEN-ACTIVATED PROTEIN KINASE KINASE KINASE 20-RELATED"/>
    <property type="match status" value="1"/>
</dbReference>
<feature type="compositionally biased region" description="Low complexity" evidence="5">
    <location>
        <begin position="316"/>
        <end position="344"/>
    </location>
</feature>
<keyword evidence="9" id="KW-1185">Reference proteome</keyword>
<feature type="compositionally biased region" description="Low complexity" evidence="5">
    <location>
        <begin position="449"/>
        <end position="479"/>
    </location>
</feature>
<dbReference type="KEGG" id="scl:sce5592"/>
<keyword evidence="3 8" id="KW-0418">Kinase</keyword>
<gene>
    <name evidence="8" type="ordered locus">sce5592</name>
</gene>
<dbReference type="HOGENOM" id="CLU_000288_63_44_7"/>
<dbReference type="PANTHER" id="PTHR43289:SF6">
    <property type="entry name" value="SERINE_THREONINE-PROTEIN KINASE NEKL-3"/>
    <property type="match status" value="1"/>
</dbReference>
<dbReference type="EMBL" id="AM746676">
    <property type="protein sequence ID" value="CAN95755.1"/>
    <property type="molecule type" value="Genomic_DNA"/>
</dbReference>
<dbReference type="eggNOG" id="COG0515">
    <property type="taxonomic scope" value="Bacteria"/>
</dbReference>
<dbReference type="InterPro" id="IPR008271">
    <property type="entry name" value="Ser/Thr_kinase_AS"/>
</dbReference>
<accession>A9G3F0</accession>
<dbReference type="Proteomes" id="UP000002139">
    <property type="component" value="Chromosome"/>
</dbReference>
<evidence type="ECO:0000313" key="8">
    <source>
        <dbReference type="EMBL" id="CAN95755.1"/>
    </source>
</evidence>
<evidence type="ECO:0000256" key="1">
    <source>
        <dbReference type="ARBA" id="ARBA00022679"/>
    </source>
</evidence>
<feature type="transmembrane region" description="Helical" evidence="6">
    <location>
        <begin position="392"/>
        <end position="412"/>
    </location>
</feature>
<keyword evidence="6" id="KW-0812">Transmembrane</keyword>
<organism evidence="8 9">
    <name type="scientific">Sorangium cellulosum (strain So ce56)</name>
    <name type="common">Polyangium cellulosum (strain So ce56)</name>
    <dbReference type="NCBI Taxonomy" id="448385"/>
    <lineage>
        <taxon>Bacteria</taxon>
        <taxon>Pseudomonadati</taxon>
        <taxon>Myxococcota</taxon>
        <taxon>Polyangia</taxon>
        <taxon>Polyangiales</taxon>
        <taxon>Polyangiaceae</taxon>
        <taxon>Sorangium</taxon>
    </lineage>
</organism>
<dbReference type="InterPro" id="IPR000719">
    <property type="entry name" value="Prot_kinase_dom"/>
</dbReference>
<keyword evidence="6" id="KW-0472">Membrane</keyword>
<dbReference type="InterPro" id="IPR011009">
    <property type="entry name" value="Kinase-like_dom_sf"/>
</dbReference>
<dbReference type="Gene3D" id="1.10.510.10">
    <property type="entry name" value="Transferase(Phosphotransferase) domain 1"/>
    <property type="match status" value="1"/>
</dbReference>
<dbReference type="GO" id="GO:0005524">
    <property type="term" value="F:ATP binding"/>
    <property type="evidence" value="ECO:0007669"/>
    <property type="project" value="UniProtKB-KW"/>
</dbReference>
<dbReference type="BioCyc" id="SCEL448385:SCE_RS28700-MONOMER"/>
<protein>
    <submittedName>
        <fullName evidence="8">Protein kinase</fullName>
        <ecNumber evidence="8">2.7.11.1</ecNumber>
    </submittedName>
</protein>
<proteinExistence type="predicted"/>
<evidence type="ECO:0000259" key="7">
    <source>
        <dbReference type="PROSITE" id="PS50011"/>
    </source>
</evidence>
<keyword evidence="1 8" id="KW-0808">Transferase</keyword>
<keyword evidence="4" id="KW-0067">ATP-binding</keyword>
<evidence type="ECO:0000256" key="6">
    <source>
        <dbReference type="SAM" id="Phobius"/>
    </source>
</evidence>
<feature type="region of interest" description="Disordered" evidence="5">
    <location>
        <begin position="305"/>
        <end position="344"/>
    </location>
</feature>
<feature type="domain" description="Protein kinase" evidence="7">
    <location>
        <begin position="15"/>
        <end position="289"/>
    </location>
</feature>
<dbReference type="Gene3D" id="3.30.200.20">
    <property type="entry name" value="Phosphorylase Kinase, domain 1"/>
    <property type="match status" value="1"/>
</dbReference>
<keyword evidence="6" id="KW-1133">Transmembrane helix</keyword>
<dbReference type="STRING" id="448385.sce5592"/>
<reference evidence="8 9" key="1">
    <citation type="journal article" date="2007" name="Nat. Biotechnol.">
        <title>Complete genome sequence of the myxobacterium Sorangium cellulosum.</title>
        <authorList>
            <person name="Schneiker S."/>
            <person name="Perlova O."/>
            <person name="Kaiser O."/>
            <person name="Gerth K."/>
            <person name="Alici A."/>
            <person name="Altmeyer M.O."/>
            <person name="Bartels D."/>
            <person name="Bekel T."/>
            <person name="Beyer S."/>
            <person name="Bode E."/>
            <person name="Bode H.B."/>
            <person name="Bolten C.J."/>
            <person name="Choudhuri J.V."/>
            <person name="Doss S."/>
            <person name="Elnakady Y.A."/>
            <person name="Frank B."/>
            <person name="Gaigalat L."/>
            <person name="Goesmann A."/>
            <person name="Groeger C."/>
            <person name="Gross F."/>
            <person name="Jelsbak L."/>
            <person name="Jelsbak L."/>
            <person name="Kalinowski J."/>
            <person name="Kegler C."/>
            <person name="Knauber T."/>
            <person name="Konietzny S."/>
            <person name="Kopp M."/>
            <person name="Krause L."/>
            <person name="Krug D."/>
            <person name="Linke B."/>
            <person name="Mahmud T."/>
            <person name="Martinez-Arias R."/>
            <person name="McHardy A.C."/>
            <person name="Merai M."/>
            <person name="Meyer F."/>
            <person name="Mormann S."/>
            <person name="Munoz-Dorado J."/>
            <person name="Perez J."/>
            <person name="Pradella S."/>
            <person name="Rachid S."/>
            <person name="Raddatz G."/>
            <person name="Rosenau F."/>
            <person name="Rueckert C."/>
            <person name="Sasse F."/>
            <person name="Scharfe M."/>
            <person name="Schuster S.C."/>
            <person name="Suen G."/>
            <person name="Treuner-Lange A."/>
            <person name="Velicer G.J."/>
            <person name="Vorholter F.-J."/>
            <person name="Weissman K.J."/>
            <person name="Welch R.D."/>
            <person name="Wenzel S.C."/>
            <person name="Whitworth D.E."/>
            <person name="Wilhelm S."/>
            <person name="Wittmann C."/>
            <person name="Bloecker H."/>
            <person name="Puehler A."/>
            <person name="Mueller R."/>
        </authorList>
    </citation>
    <scope>NUCLEOTIDE SEQUENCE [LARGE SCALE GENOMIC DNA]</scope>
    <source>
        <strain evidence="9">So ce56</strain>
    </source>
</reference>
<dbReference type="AlphaFoldDB" id="A9G3F0"/>
<dbReference type="GO" id="GO:0004674">
    <property type="term" value="F:protein serine/threonine kinase activity"/>
    <property type="evidence" value="ECO:0007669"/>
    <property type="project" value="UniProtKB-EC"/>
</dbReference>
<dbReference type="SUPFAM" id="SSF56112">
    <property type="entry name" value="Protein kinase-like (PK-like)"/>
    <property type="match status" value="1"/>
</dbReference>